<evidence type="ECO:0000256" key="1">
    <source>
        <dbReference type="ARBA" id="ARBA00022603"/>
    </source>
</evidence>
<evidence type="ECO:0000313" key="5">
    <source>
        <dbReference type="Proteomes" id="UP001549047"/>
    </source>
</evidence>
<keyword evidence="2" id="KW-0808">Transferase</keyword>
<dbReference type="SUPFAM" id="SSF55315">
    <property type="entry name" value="L30e-like"/>
    <property type="match status" value="1"/>
</dbReference>
<keyword evidence="5" id="KW-1185">Reference proteome</keyword>
<dbReference type="Gene3D" id="3.40.1280.10">
    <property type="match status" value="1"/>
</dbReference>
<feature type="domain" description="tRNA/rRNA methyltransferase SpoU type" evidence="3">
    <location>
        <begin position="130"/>
        <end position="268"/>
    </location>
</feature>
<gene>
    <name evidence="4" type="ORF">ABID16_003077</name>
</gene>
<accession>A0ABV2J1V7</accession>
<proteinExistence type="predicted"/>
<dbReference type="InterPro" id="IPR051259">
    <property type="entry name" value="rRNA_Methyltransferase"/>
</dbReference>
<dbReference type="EMBL" id="JBEPMB010000004">
    <property type="protein sequence ID" value="MET3614740.1"/>
    <property type="molecule type" value="Genomic_DNA"/>
</dbReference>
<dbReference type="Proteomes" id="UP001549047">
    <property type="component" value="Unassembled WGS sequence"/>
</dbReference>
<dbReference type="InterPro" id="IPR029026">
    <property type="entry name" value="tRNA_m1G_MTases_N"/>
</dbReference>
<sequence length="280" mass="30117">MSETRPMQIRVENADDPAVAEFRDIRERDLVGRTGRFIAEGTVVLNMLAAAHGQENGFRAEKILVLENRLAGIADTLNRFPEDVPVYTASAAVIDAIAGFHLHRGVLALGRKPEPRPLDEALTRLPERALVTVLSGISNHDNAGAIFRNSAAFGASLIILDETSCDPLYRKAIRVSVGSVLTVPFHRGGSIDEILMKLDRAGFAVWGLSPAGQHPLRDLPASNRTALLLGTEGQGLPSDLMARINTARIAQMPGLDSLNVATAAALSLHEMAHRMGLLSE</sequence>
<comment type="caution">
    <text evidence="4">The sequence shown here is derived from an EMBL/GenBank/DDBJ whole genome shotgun (WGS) entry which is preliminary data.</text>
</comment>
<protein>
    <submittedName>
        <fullName evidence="4">tRNA G18 (Ribose-2'-O)-methylase SpoU</fullName>
    </submittedName>
</protein>
<dbReference type="InterPro" id="IPR029064">
    <property type="entry name" value="Ribosomal_eL30-like_sf"/>
</dbReference>
<evidence type="ECO:0000256" key="2">
    <source>
        <dbReference type="ARBA" id="ARBA00022679"/>
    </source>
</evidence>
<evidence type="ECO:0000259" key="3">
    <source>
        <dbReference type="Pfam" id="PF00588"/>
    </source>
</evidence>
<name>A0ABV2J1V7_9HYPH</name>
<evidence type="ECO:0000313" key="4">
    <source>
        <dbReference type="EMBL" id="MET3614740.1"/>
    </source>
</evidence>
<dbReference type="PANTHER" id="PTHR43191">
    <property type="entry name" value="RRNA METHYLTRANSFERASE 3"/>
    <property type="match status" value="1"/>
</dbReference>
<dbReference type="Pfam" id="PF00588">
    <property type="entry name" value="SpoU_methylase"/>
    <property type="match status" value="1"/>
</dbReference>
<dbReference type="InterPro" id="IPR029028">
    <property type="entry name" value="Alpha/beta_knot_MTases"/>
</dbReference>
<dbReference type="InterPro" id="IPR001537">
    <property type="entry name" value="SpoU_MeTrfase"/>
</dbReference>
<dbReference type="CDD" id="cd18095">
    <property type="entry name" value="SpoU-like_rRNA-MTase"/>
    <property type="match status" value="1"/>
</dbReference>
<dbReference type="PANTHER" id="PTHR43191:SF12">
    <property type="entry name" value="RRNA METHYLASE"/>
    <property type="match status" value="1"/>
</dbReference>
<reference evidence="4 5" key="1">
    <citation type="submission" date="2024-06" db="EMBL/GenBank/DDBJ databases">
        <title>Genomic Encyclopedia of Type Strains, Phase IV (KMG-IV): sequencing the most valuable type-strain genomes for metagenomic binning, comparative biology and taxonomic classification.</title>
        <authorList>
            <person name="Goeker M."/>
        </authorList>
    </citation>
    <scope>NUCLEOTIDE SEQUENCE [LARGE SCALE GENOMIC DNA]</scope>
    <source>
        <strain evidence="4 5">DSM 29780</strain>
    </source>
</reference>
<dbReference type="Gene3D" id="3.30.1330.30">
    <property type="match status" value="1"/>
</dbReference>
<keyword evidence="1" id="KW-0489">Methyltransferase</keyword>
<dbReference type="SUPFAM" id="SSF75217">
    <property type="entry name" value="alpha/beta knot"/>
    <property type="match status" value="1"/>
</dbReference>
<organism evidence="4 5">
    <name type="scientific">Rhizobium aquaticum</name>
    <dbReference type="NCBI Taxonomy" id="1549636"/>
    <lineage>
        <taxon>Bacteria</taxon>
        <taxon>Pseudomonadati</taxon>
        <taxon>Pseudomonadota</taxon>
        <taxon>Alphaproteobacteria</taxon>
        <taxon>Hyphomicrobiales</taxon>
        <taxon>Rhizobiaceae</taxon>
        <taxon>Rhizobium/Agrobacterium group</taxon>
        <taxon>Rhizobium</taxon>
    </lineage>
</organism>